<comment type="caution">
    <text evidence="1">The sequence shown here is derived from an EMBL/GenBank/DDBJ whole genome shotgun (WGS) entry which is preliminary data.</text>
</comment>
<name>A0A5B7H9T2_PORTR</name>
<evidence type="ECO:0000313" key="1">
    <source>
        <dbReference type="EMBL" id="MPC65718.1"/>
    </source>
</evidence>
<reference evidence="1 2" key="1">
    <citation type="submission" date="2019-05" db="EMBL/GenBank/DDBJ databases">
        <title>Another draft genome of Portunus trituberculatus and its Hox gene families provides insights of decapod evolution.</title>
        <authorList>
            <person name="Jeong J.-H."/>
            <person name="Song I."/>
            <person name="Kim S."/>
            <person name="Choi T."/>
            <person name="Kim D."/>
            <person name="Ryu S."/>
            <person name="Kim W."/>
        </authorList>
    </citation>
    <scope>NUCLEOTIDE SEQUENCE [LARGE SCALE GENOMIC DNA]</scope>
    <source>
        <tissue evidence="1">Muscle</tissue>
    </source>
</reference>
<gene>
    <name evidence="1" type="ORF">E2C01_059854</name>
</gene>
<dbReference type="AlphaFoldDB" id="A0A5B7H9T2"/>
<evidence type="ECO:0000313" key="2">
    <source>
        <dbReference type="Proteomes" id="UP000324222"/>
    </source>
</evidence>
<keyword evidence="2" id="KW-1185">Reference proteome</keyword>
<sequence>MLACPPLYNSCPPPHTLCHTLTARGASRLVCREVQACQDVIVC</sequence>
<accession>A0A5B7H9T2</accession>
<proteinExistence type="predicted"/>
<organism evidence="1 2">
    <name type="scientific">Portunus trituberculatus</name>
    <name type="common">Swimming crab</name>
    <name type="synonym">Neptunus trituberculatus</name>
    <dbReference type="NCBI Taxonomy" id="210409"/>
    <lineage>
        <taxon>Eukaryota</taxon>
        <taxon>Metazoa</taxon>
        <taxon>Ecdysozoa</taxon>
        <taxon>Arthropoda</taxon>
        <taxon>Crustacea</taxon>
        <taxon>Multicrustacea</taxon>
        <taxon>Malacostraca</taxon>
        <taxon>Eumalacostraca</taxon>
        <taxon>Eucarida</taxon>
        <taxon>Decapoda</taxon>
        <taxon>Pleocyemata</taxon>
        <taxon>Brachyura</taxon>
        <taxon>Eubrachyura</taxon>
        <taxon>Portunoidea</taxon>
        <taxon>Portunidae</taxon>
        <taxon>Portuninae</taxon>
        <taxon>Portunus</taxon>
    </lineage>
</organism>
<protein>
    <submittedName>
        <fullName evidence="1">Uncharacterized protein</fullName>
    </submittedName>
</protein>
<dbReference type="EMBL" id="VSRR010023726">
    <property type="protein sequence ID" value="MPC65718.1"/>
    <property type="molecule type" value="Genomic_DNA"/>
</dbReference>
<dbReference type="Proteomes" id="UP000324222">
    <property type="component" value="Unassembled WGS sequence"/>
</dbReference>